<keyword evidence="2" id="KW-0645">Protease</keyword>
<accession>A0AAD9U9S7</accession>
<dbReference type="Gene3D" id="3.40.395.10">
    <property type="entry name" value="Adenoviral Proteinase, Chain A"/>
    <property type="match status" value="1"/>
</dbReference>
<proteinExistence type="inferred from homology"/>
<evidence type="ECO:0000256" key="1">
    <source>
        <dbReference type="ARBA" id="ARBA00005234"/>
    </source>
</evidence>
<dbReference type="EMBL" id="JANJYI010000005">
    <property type="protein sequence ID" value="KAK2650256.1"/>
    <property type="molecule type" value="Genomic_DNA"/>
</dbReference>
<dbReference type="InterPro" id="IPR003653">
    <property type="entry name" value="Peptidase_C48_C"/>
</dbReference>
<reference evidence="5" key="1">
    <citation type="journal article" date="2023" name="Plant J.">
        <title>Genome sequences and population genomics provide insights into the demographic history, inbreeding, and mutation load of two 'living fossil' tree species of Dipteronia.</title>
        <authorList>
            <person name="Feng Y."/>
            <person name="Comes H.P."/>
            <person name="Chen J."/>
            <person name="Zhu S."/>
            <person name="Lu R."/>
            <person name="Zhang X."/>
            <person name="Li P."/>
            <person name="Qiu J."/>
            <person name="Olsen K.M."/>
            <person name="Qiu Y."/>
        </authorList>
    </citation>
    <scope>NUCLEOTIDE SEQUENCE</scope>
    <source>
        <strain evidence="5">KIB01</strain>
    </source>
</reference>
<dbReference type="Pfam" id="PF02902">
    <property type="entry name" value="Peptidase_C48"/>
    <property type="match status" value="1"/>
</dbReference>
<dbReference type="GO" id="GO:0008234">
    <property type="term" value="F:cysteine-type peptidase activity"/>
    <property type="evidence" value="ECO:0007669"/>
    <property type="project" value="InterPro"/>
</dbReference>
<keyword evidence="3" id="KW-0378">Hydrolase</keyword>
<evidence type="ECO:0000256" key="3">
    <source>
        <dbReference type="ARBA" id="ARBA00022801"/>
    </source>
</evidence>
<comment type="caution">
    <text evidence="5">The sequence shown here is derived from an EMBL/GenBank/DDBJ whole genome shotgun (WGS) entry which is preliminary data.</text>
</comment>
<protein>
    <recommendedName>
        <fullName evidence="4">Ubiquitin-like protease family profile domain-containing protein</fullName>
    </recommendedName>
</protein>
<dbReference type="PROSITE" id="PS50600">
    <property type="entry name" value="ULP_PROTEASE"/>
    <property type="match status" value="1"/>
</dbReference>
<dbReference type="InterPro" id="IPR038765">
    <property type="entry name" value="Papain-like_cys_pep_sf"/>
</dbReference>
<dbReference type="Proteomes" id="UP001280121">
    <property type="component" value="Unassembled WGS sequence"/>
</dbReference>
<evidence type="ECO:0000259" key="4">
    <source>
        <dbReference type="PROSITE" id="PS50600"/>
    </source>
</evidence>
<sequence>MMPRDSHGAVTTARWNVLQSRWLEEDLQMVSGATTSGNRSWHEVDLVLIPSNVGGQHWLVVIIDLILGKVDIFDLWRQKVPHYIRKQQVRPLPWFLSSMLNDAGFHTARRGGRRSFPRENKPFSVSVVLTSTVPQQKKSGNCGPHTLRLIEYLLAGRSPFDWSEDDMGIIREKMAVEIFCNSRPA</sequence>
<keyword evidence="6" id="KW-1185">Reference proteome</keyword>
<evidence type="ECO:0000313" key="6">
    <source>
        <dbReference type="Proteomes" id="UP001280121"/>
    </source>
</evidence>
<comment type="similarity">
    <text evidence="1">Belongs to the peptidase C48 family.</text>
</comment>
<gene>
    <name evidence="5" type="ORF">Ddye_017745</name>
</gene>
<dbReference type="GO" id="GO:0006508">
    <property type="term" value="P:proteolysis"/>
    <property type="evidence" value="ECO:0007669"/>
    <property type="project" value="UniProtKB-KW"/>
</dbReference>
<organism evidence="5 6">
    <name type="scientific">Dipteronia dyeriana</name>
    <dbReference type="NCBI Taxonomy" id="168575"/>
    <lineage>
        <taxon>Eukaryota</taxon>
        <taxon>Viridiplantae</taxon>
        <taxon>Streptophyta</taxon>
        <taxon>Embryophyta</taxon>
        <taxon>Tracheophyta</taxon>
        <taxon>Spermatophyta</taxon>
        <taxon>Magnoliopsida</taxon>
        <taxon>eudicotyledons</taxon>
        <taxon>Gunneridae</taxon>
        <taxon>Pentapetalae</taxon>
        <taxon>rosids</taxon>
        <taxon>malvids</taxon>
        <taxon>Sapindales</taxon>
        <taxon>Sapindaceae</taxon>
        <taxon>Hippocastanoideae</taxon>
        <taxon>Acereae</taxon>
        <taxon>Dipteronia</taxon>
    </lineage>
</organism>
<evidence type="ECO:0000313" key="5">
    <source>
        <dbReference type="EMBL" id="KAK2650256.1"/>
    </source>
</evidence>
<evidence type="ECO:0000256" key="2">
    <source>
        <dbReference type="ARBA" id="ARBA00022670"/>
    </source>
</evidence>
<dbReference type="SUPFAM" id="SSF54001">
    <property type="entry name" value="Cysteine proteinases"/>
    <property type="match status" value="1"/>
</dbReference>
<dbReference type="AlphaFoldDB" id="A0AAD9U9S7"/>
<feature type="domain" description="Ubiquitin-like protease family profile" evidence="4">
    <location>
        <begin position="1"/>
        <end position="153"/>
    </location>
</feature>
<name>A0AAD9U9S7_9ROSI</name>